<keyword evidence="2" id="KW-1185">Reference proteome</keyword>
<reference evidence="1" key="1">
    <citation type="submission" date="2023-06" db="EMBL/GenBank/DDBJ databases">
        <authorList>
            <consortium name="Lawrence Berkeley National Laboratory"/>
            <person name="Ahrendt S."/>
            <person name="Sahu N."/>
            <person name="Indic B."/>
            <person name="Wong-Bajracharya J."/>
            <person name="Merenyi Z."/>
            <person name="Ke H.-M."/>
            <person name="Monk M."/>
            <person name="Kocsube S."/>
            <person name="Drula E."/>
            <person name="Lipzen A."/>
            <person name="Balint B."/>
            <person name="Henrissat B."/>
            <person name="Andreopoulos B."/>
            <person name="Martin F.M."/>
            <person name="Harder C.B."/>
            <person name="Rigling D."/>
            <person name="Ford K.L."/>
            <person name="Foster G.D."/>
            <person name="Pangilinan J."/>
            <person name="Papanicolaou A."/>
            <person name="Barry K."/>
            <person name="LaButti K."/>
            <person name="Viragh M."/>
            <person name="Koriabine M."/>
            <person name="Yan M."/>
            <person name="Riley R."/>
            <person name="Champramary S."/>
            <person name="Plett K.L."/>
            <person name="Tsai I.J."/>
            <person name="Slot J."/>
            <person name="Sipos G."/>
            <person name="Plett J."/>
            <person name="Nagy L.G."/>
            <person name="Grigoriev I.V."/>
        </authorList>
    </citation>
    <scope>NUCLEOTIDE SEQUENCE</scope>
    <source>
        <strain evidence="1">CCBAS 213</strain>
    </source>
</reference>
<dbReference type="PANTHER" id="PTHR38926">
    <property type="entry name" value="F-BOX DOMAIN CONTAINING PROTEIN, EXPRESSED"/>
    <property type="match status" value="1"/>
</dbReference>
<accession>A0AA39JK35</accession>
<dbReference type="Proteomes" id="UP001175211">
    <property type="component" value="Unassembled WGS sequence"/>
</dbReference>
<organism evidence="1 2">
    <name type="scientific">Armillaria tabescens</name>
    <name type="common">Ringless honey mushroom</name>
    <name type="synonym">Agaricus tabescens</name>
    <dbReference type="NCBI Taxonomy" id="1929756"/>
    <lineage>
        <taxon>Eukaryota</taxon>
        <taxon>Fungi</taxon>
        <taxon>Dikarya</taxon>
        <taxon>Basidiomycota</taxon>
        <taxon>Agaricomycotina</taxon>
        <taxon>Agaricomycetes</taxon>
        <taxon>Agaricomycetidae</taxon>
        <taxon>Agaricales</taxon>
        <taxon>Marasmiineae</taxon>
        <taxon>Physalacriaceae</taxon>
        <taxon>Desarmillaria</taxon>
    </lineage>
</organism>
<proteinExistence type="predicted"/>
<protein>
    <recommendedName>
        <fullName evidence="3">F-box domain-containing protein</fullName>
    </recommendedName>
</protein>
<dbReference type="PANTHER" id="PTHR38926:SF5">
    <property type="entry name" value="F-BOX AND LEUCINE-RICH REPEAT PROTEIN 6"/>
    <property type="match status" value="1"/>
</dbReference>
<name>A0AA39JK35_ARMTA</name>
<evidence type="ECO:0008006" key="3">
    <source>
        <dbReference type="Google" id="ProtNLM"/>
    </source>
</evidence>
<gene>
    <name evidence="1" type="ORF">EV420DRAFT_1071585</name>
</gene>
<dbReference type="SUPFAM" id="SSF52047">
    <property type="entry name" value="RNI-like"/>
    <property type="match status" value="1"/>
</dbReference>
<comment type="caution">
    <text evidence="1">The sequence shown here is derived from an EMBL/GenBank/DDBJ whole genome shotgun (WGS) entry which is preliminary data.</text>
</comment>
<dbReference type="EMBL" id="JAUEPS010000062">
    <property type="protein sequence ID" value="KAK0442794.1"/>
    <property type="molecule type" value="Genomic_DNA"/>
</dbReference>
<dbReference type="InterPro" id="IPR032675">
    <property type="entry name" value="LRR_dom_sf"/>
</dbReference>
<dbReference type="Gene3D" id="3.80.10.10">
    <property type="entry name" value="Ribonuclease Inhibitor"/>
    <property type="match status" value="1"/>
</dbReference>
<dbReference type="AlphaFoldDB" id="A0AA39JK35"/>
<evidence type="ECO:0000313" key="1">
    <source>
        <dbReference type="EMBL" id="KAK0442794.1"/>
    </source>
</evidence>
<sequence>MKSQRTATIGDRTSTVSIIEPKIELNSLIHSLPPEILSEIFLLALPGSYSVLEPLHEGPWLLGRVCRRWRDVVWGYPALWSCFVLIDWEAPHRIQEEIGARMVQEALQRTRQSKLSMTIWTGYIFSDTIVETLLQHSQQWEDVSFLGPSSRQWTQSLLNPHPIHLPSLRSLSLAHNYSIDDIATIMGVLKDAPNLRCLRLDVRVSYFDPSTILFPWSGITHLDMFFLKLNRLELIVKLLRLCPNLEELKERTMLRSEAATIAPLTLEKLRSLSLGFSHLLLRHLTCPVLQYLTFIMPYTDYPSSSLTISRFSACSGSHLRTLDLRLGRKTLNPDQLFSCVPQLHRLILSLAGTENDMDPSKCLRCLDSGDMARGLMLPNLSVFELSANRLFMGDIRLHGRDELLVRIIDRRWNVPEDSRVTRLSQVRIRCRNPARVEAKGVAKLGTLSHIARLKLCKAEGLDISVIVDEEMDGLLEERVLL</sequence>
<dbReference type="RefSeq" id="XP_060324481.1">
    <property type="nucleotide sequence ID" value="XM_060465638.1"/>
</dbReference>
<evidence type="ECO:0000313" key="2">
    <source>
        <dbReference type="Proteomes" id="UP001175211"/>
    </source>
</evidence>
<dbReference type="GeneID" id="85349186"/>